<comment type="similarity">
    <text evidence="1">Belongs to the PPR family. P subfamily.</text>
</comment>
<evidence type="ECO:0000256" key="2">
    <source>
        <dbReference type="ARBA" id="ARBA00022737"/>
    </source>
</evidence>
<feature type="region of interest" description="Disordered" evidence="4">
    <location>
        <begin position="198"/>
        <end position="276"/>
    </location>
</feature>
<dbReference type="NCBIfam" id="TIGR00756">
    <property type="entry name" value="PPR"/>
    <property type="match status" value="1"/>
</dbReference>
<name>A0A5P1FED6_ASPOF</name>
<dbReference type="Pfam" id="PF01535">
    <property type="entry name" value="PPR"/>
    <property type="match status" value="1"/>
</dbReference>
<dbReference type="InterPro" id="IPR011990">
    <property type="entry name" value="TPR-like_helical_dom_sf"/>
</dbReference>
<keyword evidence="6" id="KW-1185">Reference proteome</keyword>
<dbReference type="Proteomes" id="UP000243459">
    <property type="component" value="Chromosome 3"/>
</dbReference>
<dbReference type="PROSITE" id="PS51375">
    <property type="entry name" value="PPR"/>
    <property type="match status" value="1"/>
</dbReference>
<evidence type="ECO:0008006" key="7">
    <source>
        <dbReference type="Google" id="ProtNLM"/>
    </source>
</evidence>
<feature type="compositionally biased region" description="Polar residues" evidence="4">
    <location>
        <begin position="205"/>
        <end position="231"/>
    </location>
</feature>
<proteinExistence type="inferred from homology"/>
<protein>
    <recommendedName>
        <fullName evidence="7">Pentacotripeptide-repeat region of PRORP domain-containing protein</fullName>
    </recommendedName>
</protein>
<dbReference type="Gene3D" id="1.25.40.10">
    <property type="entry name" value="Tetratricopeptide repeat domain"/>
    <property type="match status" value="1"/>
</dbReference>
<dbReference type="Pfam" id="PF12854">
    <property type="entry name" value="PPR_1"/>
    <property type="match status" value="1"/>
</dbReference>
<dbReference type="InterPro" id="IPR002885">
    <property type="entry name" value="PPR_rpt"/>
</dbReference>
<evidence type="ECO:0000313" key="5">
    <source>
        <dbReference type="EMBL" id="ONK76725.1"/>
    </source>
</evidence>
<reference evidence="6" key="1">
    <citation type="journal article" date="2017" name="Nat. Commun.">
        <title>The asparagus genome sheds light on the origin and evolution of a young Y chromosome.</title>
        <authorList>
            <person name="Harkess A."/>
            <person name="Zhou J."/>
            <person name="Xu C."/>
            <person name="Bowers J.E."/>
            <person name="Van der Hulst R."/>
            <person name="Ayyampalayam S."/>
            <person name="Mercati F."/>
            <person name="Riccardi P."/>
            <person name="McKain M.R."/>
            <person name="Kakrana A."/>
            <person name="Tang H."/>
            <person name="Ray J."/>
            <person name="Groenendijk J."/>
            <person name="Arikit S."/>
            <person name="Mathioni S.M."/>
            <person name="Nakano M."/>
            <person name="Shan H."/>
            <person name="Telgmann-Rauber A."/>
            <person name="Kanno A."/>
            <person name="Yue Z."/>
            <person name="Chen H."/>
            <person name="Li W."/>
            <person name="Chen Y."/>
            <person name="Xu X."/>
            <person name="Zhang Y."/>
            <person name="Luo S."/>
            <person name="Chen H."/>
            <person name="Gao J."/>
            <person name="Mao Z."/>
            <person name="Pires J.C."/>
            <person name="Luo M."/>
            <person name="Kudrna D."/>
            <person name="Wing R.A."/>
            <person name="Meyers B.C."/>
            <person name="Yi K."/>
            <person name="Kong H."/>
            <person name="Lavrijsen P."/>
            <person name="Sunseri F."/>
            <person name="Falavigna A."/>
            <person name="Ye Y."/>
            <person name="Leebens-Mack J.H."/>
            <person name="Chen G."/>
        </authorList>
    </citation>
    <scope>NUCLEOTIDE SEQUENCE [LARGE SCALE GENOMIC DNA]</scope>
    <source>
        <strain evidence="6">cv. DH0086</strain>
    </source>
</reference>
<dbReference type="EMBL" id="CM007383">
    <property type="protein sequence ID" value="ONK76725.1"/>
    <property type="molecule type" value="Genomic_DNA"/>
</dbReference>
<organism evidence="5 6">
    <name type="scientific">Asparagus officinalis</name>
    <name type="common">Garden asparagus</name>
    <dbReference type="NCBI Taxonomy" id="4686"/>
    <lineage>
        <taxon>Eukaryota</taxon>
        <taxon>Viridiplantae</taxon>
        <taxon>Streptophyta</taxon>
        <taxon>Embryophyta</taxon>
        <taxon>Tracheophyta</taxon>
        <taxon>Spermatophyta</taxon>
        <taxon>Magnoliopsida</taxon>
        <taxon>Liliopsida</taxon>
        <taxon>Asparagales</taxon>
        <taxon>Asparagaceae</taxon>
        <taxon>Asparagoideae</taxon>
        <taxon>Asparagus</taxon>
    </lineage>
</organism>
<dbReference type="AlphaFoldDB" id="A0A5P1FED6"/>
<feature type="compositionally biased region" description="Polar residues" evidence="4">
    <location>
        <begin position="251"/>
        <end position="261"/>
    </location>
</feature>
<evidence type="ECO:0000256" key="4">
    <source>
        <dbReference type="SAM" id="MobiDB-lite"/>
    </source>
</evidence>
<evidence type="ECO:0000313" key="6">
    <source>
        <dbReference type="Proteomes" id="UP000243459"/>
    </source>
</evidence>
<evidence type="ECO:0000256" key="3">
    <source>
        <dbReference type="PROSITE-ProRule" id="PRU00708"/>
    </source>
</evidence>
<feature type="repeat" description="PPR" evidence="3">
    <location>
        <begin position="85"/>
        <end position="119"/>
    </location>
</feature>
<keyword evidence="2" id="KW-0677">Repeat</keyword>
<sequence length="320" mass="34776">MEVYNKMKDEGIEPGLGHVQHAGLRAFEGGDGRAGDKVLERDGLYGAVSRHRDLHVVDEWDVSEGGCIGAVKLLEVMEDRGCTPNECTYNTLLMGLCKAKCLEKGMELYEVMKEGGMKLEGGAYATFVRALCRANKVAEAYGVFDYVIESKSLSEVKAYLALESSVKGVKRASASEPIDAIPADEVRSPQRPEACLLRARHRGRSSTALKHSTSLRSNAPAQKPSKTQSLEAQPGEVGALRKSLRHYKPMQSDSPSPSTRAAQHRHFPEASRNKPAVKTTPCRLHFQMVDQSGVGVGNLILQEFPSAKGRGLGGQGDRGR</sequence>
<dbReference type="PANTHER" id="PTHR47941">
    <property type="entry name" value="PENTATRICOPEPTIDE REPEAT-CONTAINING PROTEIN 3, MITOCHONDRIAL"/>
    <property type="match status" value="1"/>
</dbReference>
<dbReference type="Gramene" id="ONK76725">
    <property type="protein sequence ID" value="ONK76725"/>
    <property type="gene ID" value="A4U43_C03F31470"/>
</dbReference>
<evidence type="ECO:0000256" key="1">
    <source>
        <dbReference type="ARBA" id="ARBA00007626"/>
    </source>
</evidence>
<accession>A0A5P1FED6</accession>
<gene>
    <name evidence="5" type="ORF">A4U43_C03F31470</name>
</gene>